<accession>A0A6L9UC06</accession>
<feature type="domain" description="Transcription elongation factor GreA/GreB C-terminal" evidence="1">
    <location>
        <begin position="61"/>
        <end position="134"/>
    </location>
</feature>
<sequence>MSAKQKVGLHQGKPNIVICHTDRERLTKLAEAISDRSPDIAEELLVELDRAKVVKDGGLPGNIVRMGSSVKYRSDDGQERHVSLVYPGEADISLGKISILTPIGTALIGLSAGQSIDWIARDERSHHLTVITVEAPDPVRKGEA</sequence>
<dbReference type="Gene3D" id="3.10.50.30">
    <property type="entry name" value="Transcription elongation factor, GreA/GreB, C-terminal domain"/>
    <property type="match status" value="1"/>
</dbReference>
<dbReference type="GO" id="GO:0032784">
    <property type="term" value="P:regulation of DNA-templated transcription elongation"/>
    <property type="evidence" value="ECO:0007669"/>
    <property type="project" value="InterPro"/>
</dbReference>
<dbReference type="RefSeq" id="WP_163988244.1">
    <property type="nucleotide sequence ID" value="NZ_WUEY01000008.1"/>
</dbReference>
<dbReference type="NCBIfam" id="NF004396">
    <property type="entry name" value="PRK05753.1"/>
    <property type="match status" value="1"/>
</dbReference>
<proteinExistence type="predicted"/>
<organism evidence="3 4">
    <name type="scientific">Rhizobium lusitanum</name>
    <dbReference type="NCBI Taxonomy" id="293958"/>
    <lineage>
        <taxon>Bacteria</taxon>
        <taxon>Pseudomonadati</taxon>
        <taxon>Pseudomonadota</taxon>
        <taxon>Alphaproteobacteria</taxon>
        <taxon>Hyphomicrobiales</taxon>
        <taxon>Rhizobiaceae</taxon>
        <taxon>Rhizobium/Agrobacterium group</taxon>
        <taxon>Rhizobium</taxon>
    </lineage>
</organism>
<dbReference type="GO" id="GO:0070063">
    <property type="term" value="F:RNA polymerase binding"/>
    <property type="evidence" value="ECO:0007669"/>
    <property type="project" value="InterPro"/>
</dbReference>
<evidence type="ECO:0000313" key="3">
    <source>
        <dbReference type="EMBL" id="NEI71670.1"/>
    </source>
</evidence>
<protein>
    <submittedName>
        <fullName evidence="3">Nucleoside diphosphate kinase regulator</fullName>
    </submittedName>
</protein>
<feature type="domain" description="Regulator of nucleoside diphosphate kinase N-terminal" evidence="2">
    <location>
        <begin position="14"/>
        <end position="54"/>
    </location>
</feature>
<dbReference type="PANTHER" id="PTHR30437">
    <property type="entry name" value="TRANSCRIPTION ELONGATION FACTOR GREA"/>
    <property type="match status" value="1"/>
</dbReference>
<dbReference type="GO" id="GO:0003677">
    <property type="term" value="F:DNA binding"/>
    <property type="evidence" value="ECO:0007669"/>
    <property type="project" value="InterPro"/>
</dbReference>
<dbReference type="InterPro" id="IPR023459">
    <property type="entry name" value="Tscrpt_elong_fac_GreA/B_fam"/>
</dbReference>
<dbReference type="Proteomes" id="UP000483035">
    <property type="component" value="Unassembled WGS sequence"/>
</dbReference>
<keyword evidence="3" id="KW-0808">Transferase</keyword>
<dbReference type="EMBL" id="WUEY01000008">
    <property type="protein sequence ID" value="NEI71670.1"/>
    <property type="molecule type" value="Genomic_DNA"/>
</dbReference>
<evidence type="ECO:0000259" key="1">
    <source>
        <dbReference type="Pfam" id="PF01272"/>
    </source>
</evidence>
<dbReference type="SUPFAM" id="SSF54534">
    <property type="entry name" value="FKBP-like"/>
    <property type="match status" value="1"/>
</dbReference>
<dbReference type="InterPro" id="IPR001437">
    <property type="entry name" value="Tscrpt_elong_fac_GreA/B_C"/>
</dbReference>
<dbReference type="InterPro" id="IPR036953">
    <property type="entry name" value="GreA/GreB_C_sf"/>
</dbReference>
<evidence type="ECO:0000259" key="2">
    <source>
        <dbReference type="Pfam" id="PF14760"/>
    </source>
</evidence>
<dbReference type="PANTHER" id="PTHR30437:SF5">
    <property type="entry name" value="REGULATOR OF NUCLEOSIDE DIPHOSPHATE KINASE"/>
    <property type="match status" value="1"/>
</dbReference>
<dbReference type="InterPro" id="IPR029462">
    <property type="entry name" value="Rnk_N"/>
</dbReference>
<dbReference type="GO" id="GO:0016301">
    <property type="term" value="F:kinase activity"/>
    <property type="evidence" value="ECO:0007669"/>
    <property type="project" value="UniProtKB-KW"/>
</dbReference>
<name>A0A6L9UC06_9HYPH</name>
<reference evidence="3 4" key="1">
    <citation type="submission" date="2019-12" db="EMBL/GenBank/DDBJ databases">
        <title>Rhizobium genotypes associated with high levels of biological nitrogen fixation by grain legumes in a temperate-maritime cropping system.</title>
        <authorList>
            <person name="Maluk M."/>
            <person name="Francesc Ferrando Molina F."/>
            <person name="Lopez Del Egido L."/>
            <person name="Lafos M."/>
            <person name="Langarica-Fuentes A."/>
            <person name="Gebre Yohannes G."/>
            <person name="Young M.W."/>
            <person name="Martin P."/>
            <person name="Gantlett R."/>
            <person name="Kenicer G."/>
            <person name="Hawes C."/>
            <person name="Begg G.S."/>
            <person name="Quilliam R.S."/>
            <person name="Squire G.R."/>
            <person name="Poole P.S."/>
            <person name="Young P.W."/>
            <person name="Iannetta P.M."/>
            <person name="James E.K."/>
        </authorList>
    </citation>
    <scope>NUCLEOTIDE SEQUENCE [LARGE SCALE GENOMIC DNA]</scope>
    <source>
        <strain evidence="3 4">JHI1118</strain>
    </source>
</reference>
<dbReference type="Gene3D" id="1.10.286.20">
    <property type="match status" value="1"/>
</dbReference>
<dbReference type="Pfam" id="PF01272">
    <property type="entry name" value="GreA_GreB"/>
    <property type="match status" value="1"/>
</dbReference>
<dbReference type="Pfam" id="PF14760">
    <property type="entry name" value="Rnk_N"/>
    <property type="match status" value="1"/>
</dbReference>
<gene>
    <name evidence="3" type="ORF">GR212_18975</name>
</gene>
<dbReference type="GO" id="GO:0006354">
    <property type="term" value="P:DNA-templated transcription elongation"/>
    <property type="evidence" value="ECO:0007669"/>
    <property type="project" value="TreeGrafter"/>
</dbReference>
<evidence type="ECO:0000313" key="4">
    <source>
        <dbReference type="Proteomes" id="UP000483035"/>
    </source>
</evidence>
<comment type="caution">
    <text evidence="3">The sequence shown here is derived from an EMBL/GenBank/DDBJ whole genome shotgun (WGS) entry which is preliminary data.</text>
</comment>
<keyword evidence="3" id="KW-0418">Kinase</keyword>
<dbReference type="AlphaFoldDB" id="A0A6L9UC06"/>